<dbReference type="EMBL" id="CAAKNF010000195">
    <property type="protein sequence ID" value="VIO99238.1"/>
    <property type="molecule type" value="Genomic_DNA"/>
</dbReference>
<feature type="transmembrane region" description="Helical" evidence="8">
    <location>
        <begin position="833"/>
        <end position="854"/>
    </location>
</feature>
<dbReference type="OMA" id="ITVIMCI"/>
<accession>A0A4E9FQ66</accession>
<protein>
    <submittedName>
        <fullName evidence="10">BMA-PTR-1, isoform b</fullName>
    </submittedName>
    <submittedName>
        <fullName evidence="11">Protein C24B5.3, putative</fullName>
    </submittedName>
</protein>
<feature type="domain" description="SSD" evidence="9">
    <location>
        <begin position="353"/>
        <end position="474"/>
    </location>
</feature>
<dbReference type="RefSeq" id="XP_001896198.1">
    <property type="nucleotide sequence ID" value="XM_001896163.1"/>
</dbReference>
<feature type="transmembrane region" description="Helical" evidence="8">
    <location>
        <begin position="450"/>
        <end position="474"/>
    </location>
</feature>
<sequence length="959" mass="110399">MLSFDNIIQQLFYRWGSIAYRFRFILFIGPILLTIALSFGFLFIKRQTTIDPEYVFSPKNAQWRYEKKVLSDYWPLNEQEFWPGKSYDYTGYVDIIAAGIKHPKFGRPNMLVLKYLDELERINQHIIHNITISVTHNNMTYEVGFTDLCMSYDWKCFMNEHVTMLMPKERWGNFDPKLAEFTDDIINNEVKITYPIGWRGTEPIYFGALIGAPHIIDKEGHFNYVRAVRLTYNVRDEKIGNISYLWRKKVAGFLSDVKNPASNILEFGMFHNESLPEGLQQVADSLSPKFAITGVVLFSLCGLSAIVLYKHNDGFIAVDWLRSKPTIALAGKTDSTSRHHPFTSVIENNDTCLFCPLLAIISAFGLILWMGFLYNAIVNVSPFIIFCIGVDDMFIMSAAWHRTNVEQSVSHRLSESLAEAAVAISITTITDMLTFGIGCLTTLPSVQMFCFYTFMGIAFTYLYQLTFFTSVMAYSGKREGDGLHAITLKPVISEELADNLFKKLFLTGSISSKSTISTNNNTSSKIPSEFVQENVTGNEENVKITLSQKMREKFMDFKQSLNKELPKSKHRETMISKIFREYYGPFLLDCFTKKVFIFIYIIYLSLAILGCTMLKEGLNPKFLVLDSFYLSKFYILMDETFWEEGLQMQVVVNSPPDLFNSKERKEFQNMLDDFENTEYTMRHNATMIWLDAYERKLREDHNFSKIPLPKTSQEWYERCREWLISAGGRRLWEKDMVWGKNESDPKTYNHLFAFRFQLGLRNYKTPTDHMRSAILMREISAKYAKFNITTFHEYYPFADQYIELKPALIRNCLLAMLSMLIVSFIMIPSWIAAFVIAFAIFSIDIGVIGFMTFWGVRLESVSIITVIMSIGFAIDLSAHIGYAYVKSSGNRHEKAISALETIGWPVFMGALSTVLGILVLATVQAYIVQIFFKTVFLVIIFSMIHGLILLPIFLTIILK</sequence>
<comment type="similarity">
    <text evidence="2">Belongs to the patched family.</text>
</comment>
<dbReference type="CTD" id="6099646"/>
<dbReference type="Pfam" id="PF02460">
    <property type="entry name" value="Patched"/>
    <property type="match status" value="1"/>
</dbReference>
<feature type="transmembrane region" description="Helical" evidence="8">
    <location>
        <begin position="357"/>
        <end position="376"/>
    </location>
</feature>
<evidence type="ECO:0000259" key="9">
    <source>
        <dbReference type="PROSITE" id="PS50156"/>
    </source>
</evidence>
<dbReference type="InterPro" id="IPR051697">
    <property type="entry name" value="Patched_domain-protein"/>
</dbReference>
<feature type="transmembrane region" description="Helical" evidence="8">
    <location>
        <begin position="808"/>
        <end position="827"/>
    </location>
</feature>
<dbReference type="EMBL" id="LN856891">
    <property type="protein sequence ID" value="CDP93669.1"/>
    <property type="molecule type" value="Genomic_DNA"/>
</dbReference>
<dbReference type="KEGG" id="bmy:BM_BM2336"/>
<organism evidence="10">
    <name type="scientific">Brugia malayi</name>
    <name type="common">Filarial nematode worm</name>
    <dbReference type="NCBI Taxonomy" id="6279"/>
    <lineage>
        <taxon>Eukaryota</taxon>
        <taxon>Metazoa</taxon>
        <taxon>Ecdysozoa</taxon>
        <taxon>Nematoda</taxon>
        <taxon>Chromadorea</taxon>
        <taxon>Rhabditida</taxon>
        <taxon>Spirurina</taxon>
        <taxon>Spiruromorpha</taxon>
        <taxon>Filarioidea</taxon>
        <taxon>Onchocercidae</taxon>
        <taxon>Brugia</taxon>
    </lineage>
</organism>
<dbReference type="PANTHER" id="PTHR10796:SF191">
    <property type="entry name" value="SSD DOMAIN-CONTAINING PROTEIN"/>
    <property type="match status" value="1"/>
</dbReference>
<evidence type="ECO:0000256" key="2">
    <source>
        <dbReference type="ARBA" id="ARBA00005585"/>
    </source>
</evidence>
<dbReference type="FunFam" id="1.20.1640.10:FF:000013">
    <property type="entry name" value="PaTched Related family"/>
    <property type="match status" value="1"/>
</dbReference>
<dbReference type="PANTHER" id="PTHR10796">
    <property type="entry name" value="PATCHED-RELATED"/>
    <property type="match status" value="1"/>
</dbReference>
<comment type="subcellular location">
    <subcellularLocation>
        <location evidence="1">Cell membrane</location>
        <topology evidence="1">Multi-pass membrane protein</topology>
    </subcellularLocation>
</comment>
<feature type="transmembrane region" description="Helical" evidence="8">
    <location>
        <begin position="420"/>
        <end position="443"/>
    </location>
</feature>
<dbReference type="GeneID" id="6099646"/>
<dbReference type="GO" id="GO:0018996">
    <property type="term" value="P:molting cycle, collagen and cuticulin-based cuticle"/>
    <property type="evidence" value="ECO:0007669"/>
    <property type="project" value="TreeGrafter"/>
</dbReference>
<dbReference type="InterPro" id="IPR000731">
    <property type="entry name" value="SSD"/>
</dbReference>
<accession>A0A0J9XQQ6</accession>
<dbReference type="GO" id="GO:0030659">
    <property type="term" value="C:cytoplasmic vesicle membrane"/>
    <property type="evidence" value="ECO:0007669"/>
    <property type="project" value="TreeGrafter"/>
</dbReference>
<keyword evidence="7" id="KW-0325">Glycoprotein</keyword>
<feature type="transmembrane region" description="Helical" evidence="8">
    <location>
        <begin position="595"/>
        <end position="614"/>
    </location>
</feature>
<keyword evidence="4 8" id="KW-0812">Transmembrane</keyword>
<reference evidence="10" key="1">
    <citation type="journal article" date="2007" name="Science">
        <title>Draft genome of the filarial nematode parasite Brugia malayi.</title>
        <authorList>
            <person name="Ghedin E."/>
            <person name="Wang S."/>
            <person name="Spiro D."/>
            <person name="Caler E."/>
            <person name="Zhao Q."/>
            <person name="Crabtree J."/>
            <person name="Allen J.E."/>
            <person name="Delcher A.L."/>
            <person name="Guiliano D.B."/>
            <person name="Miranda-Saavedra D."/>
            <person name="Angiuoli S.V."/>
            <person name="Creasy T."/>
            <person name="Amedeo P."/>
            <person name="Haas B."/>
            <person name="El-Sayed N.M."/>
            <person name="Wortman J.R."/>
            <person name="Feldblyum T."/>
            <person name="Tallon L."/>
            <person name="Schatz M."/>
            <person name="Shumway M."/>
            <person name="Koo H."/>
            <person name="Salzberg S.L."/>
            <person name="Schobel S."/>
            <person name="Pertea M."/>
            <person name="Pop M."/>
            <person name="White O."/>
            <person name="Barton G.J."/>
            <person name="Carlow C.K."/>
            <person name="Crawford M.J."/>
            <person name="Daub J."/>
            <person name="Dimmic M.W."/>
            <person name="Estes C.F."/>
            <person name="Foster J.M."/>
            <person name="Ganatra M."/>
            <person name="Gregory W.F."/>
            <person name="Johnson N.M."/>
            <person name="Jin J."/>
            <person name="Komuniecki R."/>
            <person name="Korf I."/>
            <person name="Kumar S."/>
            <person name="Laney S."/>
            <person name="Li B.W."/>
            <person name="Li W."/>
            <person name="Lindblom T.H."/>
            <person name="Lustigman S."/>
            <person name="Ma D."/>
            <person name="Maina C.V."/>
            <person name="Martin D.M."/>
            <person name="McCarter J.P."/>
            <person name="McReynolds L."/>
            <person name="Mitreva M."/>
            <person name="Nutman T.B."/>
            <person name="Parkinson J."/>
            <person name="Peregrin-Alvarez J.M."/>
            <person name="Poole C."/>
            <person name="Ren Q."/>
            <person name="Saunders L."/>
            <person name="Sluder A.E."/>
            <person name="Smith K."/>
            <person name="Stanke M."/>
            <person name="Unnasch T.R."/>
            <person name="Ware J."/>
            <person name="Wei A.D."/>
            <person name="Weil G."/>
            <person name="Williams D.J."/>
            <person name="Zhang Y."/>
            <person name="Williams S.A."/>
            <person name="Fraser-Liggett C."/>
            <person name="Slatko B."/>
            <person name="Blaxter M.L."/>
            <person name="Scott A.L."/>
        </authorList>
    </citation>
    <scope>NUCLEOTIDE SEQUENCE</scope>
    <source>
        <strain evidence="10">FR3</strain>
    </source>
</reference>
<evidence type="ECO:0000313" key="11">
    <source>
        <dbReference type="EMBL" id="VIO99238.1"/>
    </source>
</evidence>
<feature type="transmembrane region" description="Helical" evidence="8">
    <location>
        <begin position="902"/>
        <end position="923"/>
    </location>
</feature>
<evidence type="ECO:0000256" key="3">
    <source>
        <dbReference type="ARBA" id="ARBA00022475"/>
    </source>
</evidence>
<keyword evidence="6 8" id="KW-0472">Membrane</keyword>
<dbReference type="GO" id="GO:0006897">
    <property type="term" value="P:endocytosis"/>
    <property type="evidence" value="ECO:0007669"/>
    <property type="project" value="TreeGrafter"/>
</dbReference>
<evidence type="ECO:0000313" key="10">
    <source>
        <dbReference type="EMBL" id="CDP93669.1"/>
    </source>
</evidence>
<feature type="transmembrane region" description="Helical" evidence="8">
    <location>
        <begin position="290"/>
        <end position="309"/>
    </location>
</feature>
<reference evidence="11" key="3">
    <citation type="submission" date="2019-04" db="EMBL/GenBank/DDBJ databases">
        <authorList>
            <person name="Howe K."/>
            <person name="Paulini M."/>
            <person name="Williams G."/>
        </authorList>
    </citation>
    <scope>NUCLEOTIDE SEQUENCE [LARGE SCALE GENOMIC DNA]</scope>
    <source>
        <strain evidence="11">FR3</strain>
    </source>
</reference>
<reference evidence="10" key="2">
    <citation type="submission" date="2012-12" db="EMBL/GenBank/DDBJ databases">
        <authorList>
            <person name="Gao Y.W."/>
            <person name="Fan S.T."/>
            <person name="Sun H.T."/>
            <person name="Wang Z."/>
            <person name="Gao X.L."/>
            <person name="Li Y.G."/>
            <person name="Wang T.C."/>
            <person name="Zhang K."/>
            <person name="Xu W.W."/>
            <person name="Yu Z.J."/>
            <person name="Xia X.Z."/>
        </authorList>
    </citation>
    <scope>NUCLEOTIDE SEQUENCE</scope>
    <source>
        <strain evidence="10">FR3</strain>
    </source>
</reference>
<dbReference type="Gene3D" id="1.20.1640.10">
    <property type="entry name" value="Multidrug efflux transporter AcrB transmembrane domain"/>
    <property type="match status" value="2"/>
</dbReference>
<dbReference type="OrthoDB" id="6510177at2759"/>
<evidence type="ECO:0000256" key="6">
    <source>
        <dbReference type="ARBA" id="ARBA00023136"/>
    </source>
</evidence>
<dbReference type="AlphaFoldDB" id="A0A0J9XQQ6"/>
<dbReference type="GO" id="GO:0005886">
    <property type="term" value="C:plasma membrane"/>
    <property type="evidence" value="ECO:0007669"/>
    <property type="project" value="UniProtKB-SubCell"/>
</dbReference>
<name>A0A0J9XQQ6_BRUMA</name>
<evidence type="ECO:0000256" key="1">
    <source>
        <dbReference type="ARBA" id="ARBA00004651"/>
    </source>
</evidence>
<feature type="transmembrane region" description="Helical" evidence="8">
    <location>
        <begin position="383"/>
        <end position="400"/>
    </location>
</feature>
<feature type="transmembrane region" description="Helical" evidence="8">
    <location>
        <begin position="861"/>
        <end position="882"/>
    </location>
</feature>
<evidence type="ECO:0000256" key="8">
    <source>
        <dbReference type="SAM" id="Phobius"/>
    </source>
</evidence>
<dbReference type="InterPro" id="IPR003392">
    <property type="entry name" value="PTHD_SSD"/>
</dbReference>
<keyword evidence="5 8" id="KW-1133">Transmembrane helix</keyword>
<gene>
    <name evidence="10" type="primary">Bma-ptr-1</name>
    <name evidence="11" type="ORF">BM_BM2336</name>
    <name evidence="10" type="ORF">BM_Bm2336</name>
</gene>
<feature type="transmembrane region" description="Helical" evidence="8">
    <location>
        <begin position="935"/>
        <end position="958"/>
    </location>
</feature>
<evidence type="ECO:0000256" key="4">
    <source>
        <dbReference type="ARBA" id="ARBA00022692"/>
    </source>
</evidence>
<dbReference type="PROSITE" id="PS50156">
    <property type="entry name" value="SSD"/>
    <property type="match status" value="1"/>
</dbReference>
<keyword evidence="3" id="KW-1003">Cell membrane</keyword>
<dbReference type="SUPFAM" id="SSF82866">
    <property type="entry name" value="Multidrug efflux transporter AcrB transmembrane domain"/>
    <property type="match status" value="2"/>
</dbReference>
<proteinExistence type="inferred from homology"/>
<evidence type="ECO:0000256" key="7">
    <source>
        <dbReference type="ARBA" id="ARBA00023180"/>
    </source>
</evidence>
<evidence type="ECO:0000256" key="5">
    <source>
        <dbReference type="ARBA" id="ARBA00022989"/>
    </source>
</evidence>
<feature type="transmembrane region" description="Helical" evidence="8">
    <location>
        <begin position="20"/>
        <end position="44"/>
    </location>
</feature>